<dbReference type="Proteomes" id="UP000004508">
    <property type="component" value="Unassembled WGS sequence"/>
</dbReference>
<reference evidence="1 2" key="1">
    <citation type="journal article" date="2011" name="Stand. Genomic Sci.">
        <title>Non-contiguous finished genome sequence and contextual data of the filamentous soil bacterium Ktedonobacter racemifer type strain (SOSP1-21).</title>
        <authorList>
            <person name="Chang Y.J."/>
            <person name="Land M."/>
            <person name="Hauser L."/>
            <person name="Chertkov O."/>
            <person name="Del Rio T.G."/>
            <person name="Nolan M."/>
            <person name="Copeland A."/>
            <person name="Tice H."/>
            <person name="Cheng J.F."/>
            <person name="Lucas S."/>
            <person name="Han C."/>
            <person name="Goodwin L."/>
            <person name="Pitluck S."/>
            <person name="Ivanova N."/>
            <person name="Ovchinikova G."/>
            <person name="Pati A."/>
            <person name="Chen A."/>
            <person name="Palaniappan K."/>
            <person name="Mavromatis K."/>
            <person name="Liolios K."/>
            <person name="Brettin T."/>
            <person name="Fiebig A."/>
            <person name="Rohde M."/>
            <person name="Abt B."/>
            <person name="Goker M."/>
            <person name="Detter J.C."/>
            <person name="Woyke T."/>
            <person name="Bristow J."/>
            <person name="Eisen J.A."/>
            <person name="Markowitz V."/>
            <person name="Hugenholtz P."/>
            <person name="Kyrpides N.C."/>
            <person name="Klenk H.P."/>
            <person name="Lapidus A."/>
        </authorList>
    </citation>
    <scope>NUCLEOTIDE SEQUENCE [LARGE SCALE GENOMIC DNA]</scope>
    <source>
        <strain evidence="2">DSM 44963</strain>
    </source>
</reference>
<dbReference type="InParanoid" id="D6TH13"/>
<dbReference type="RefSeq" id="WP_007905201.1">
    <property type="nucleotide sequence ID" value="NZ_ADVG01000001.1"/>
</dbReference>
<sequence length="172" mass="19555">MNEFTKNDTDIVYVPVPRQLLPLIYETIAQAQKEAAGNTNKGPGILSKRNLVDLIIEVAGKIGADRRPVSLTELYEAYIQTNPGIGKGGTRGSFDATLNYHCINMRSRFPDIKDKKKSAYWLSKPAFKRVKRAYYMLLSTEEIAQFHRCVEVDSPLVYMDEYNVDDLFQVTL</sequence>
<dbReference type="OrthoDB" id="9836798at2"/>
<evidence type="ECO:0000313" key="1">
    <source>
        <dbReference type="EMBL" id="EFH88942.1"/>
    </source>
</evidence>
<protein>
    <submittedName>
        <fullName evidence="1">Uncharacterized protein</fullName>
    </submittedName>
</protein>
<organism evidence="1 2">
    <name type="scientific">Ktedonobacter racemifer DSM 44963</name>
    <dbReference type="NCBI Taxonomy" id="485913"/>
    <lineage>
        <taxon>Bacteria</taxon>
        <taxon>Bacillati</taxon>
        <taxon>Chloroflexota</taxon>
        <taxon>Ktedonobacteria</taxon>
        <taxon>Ktedonobacterales</taxon>
        <taxon>Ktedonobacteraceae</taxon>
        <taxon>Ktedonobacter</taxon>
    </lineage>
</organism>
<evidence type="ECO:0000313" key="2">
    <source>
        <dbReference type="Proteomes" id="UP000004508"/>
    </source>
</evidence>
<gene>
    <name evidence="1" type="ORF">Krac_10458</name>
</gene>
<keyword evidence="2" id="KW-1185">Reference proteome</keyword>
<dbReference type="AlphaFoldDB" id="D6TH13"/>
<dbReference type="EMBL" id="ADVG01000001">
    <property type="protein sequence ID" value="EFH88942.1"/>
    <property type="molecule type" value="Genomic_DNA"/>
</dbReference>
<proteinExistence type="predicted"/>
<name>D6TH13_KTERA</name>
<accession>D6TH13</accession>
<comment type="caution">
    <text evidence="1">The sequence shown here is derived from an EMBL/GenBank/DDBJ whole genome shotgun (WGS) entry which is preliminary data.</text>
</comment>